<sequence>MAEIDSTRILTPLSPTYMPYFLPHHSPLHSSSNTRQRDDYEFSSECCPSSPSPQVLVTLTDDEDCDGPPPTKADRLIDGYPAWELPFASEPALEGELEQGLPPLKKLKPEPDNLEVGTRLDKHTPEGLVLHTAVKGILTKRDSSSSMPHSPSASSPICAETCFLPWSRSLGLGLTTSNMSTPFHSSTPLSRRSSSGASSACASSLKAVRFASGNGFPVNLITHGLEPSLPILPREIEGPVAAVMYLTHSAEAYDRSPIVVENGLRLPPRAKPEDEDDEEEQETLLNLPEKKRRGKISVVITKMNQDKLCTSPEAISPQADNDQETSVVIKPLSLSMCRTYREIEEVDEEEDDETNNGPDLAEEGEDEETKPEDDKQQDDDDNSDDDDDRDHEPHHLPQRTFSSSSSTSTKRTPSSCATAASSQAQWGLGKWSSGEVVLFFCVDDDELKKEKTIIKYPEYLREDKNDYE</sequence>
<dbReference type="OrthoDB" id="2505345at2759"/>
<keyword evidence="3" id="KW-1185">Reference proteome</keyword>
<dbReference type="VEuPathDB" id="FungiDB:PSHT_02865"/>
<gene>
    <name evidence="2" type="ORF">PSHT_02865</name>
</gene>
<feature type="compositionally biased region" description="Low complexity" evidence="1">
    <location>
        <begin position="400"/>
        <end position="425"/>
    </location>
</feature>
<dbReference type="VEuPathDB" id="FungiDB:PSTT_06202"/>
<name>A0A2S4WGY7_9BASI</name>
<feature type="region of interest" description="Disordered" evidence="1">
    <location>
        <begin position="29"/>
        <end position="50"/>
    </location>
</feature>
<evidence type="ECO:0000256" key="1">
    <source>
        <dbReference type="SAM" id="MobiDB-lite"/>
    </source>
</evidence>
<evidence type="ECO:0000313" key="2">
    <source>
        <dbReference type="EMBL" id="POW20967.1"/>
    </source>
</evidence>
<feature type="compositionally biased region" description="Acidic residues" evidence="1">
    <location>
        <begin position="273"/>
        <end position="282"/>
    </location>
</feature>
<dbReference type="Proteomes" id="UP000238274">
    <property type="component" value="Unassembled WGS sequence"/>
</dbReference>
<accession>A0A2S4WGY7</accession>
<feature type="region of interest" description="Disordered" evidence="1">
    <location>
        <begin position="265"/>
        <end position="289"/>
    </location>
</feature>
<feature type="compositionally biased region" description="Acidic residues" evidence="1">
    <location>
        <begin position="344"/>
        <end position="389"/>
    </location>
</feature>
<dbReference type="AlphaFoldDB" id="A0A2S4WGY7"/>
<comment type="caution">
    <text evidence="2">The sequence shown here is derived from an EMBL/GenBank/DDBJ whole genome shotgun (WGS) entry which is preliminary data.</text>
</comment>
<feature type="region of interest" description="Disordered" evidence="1">
    <location>
        <begin position="343"/>
        <end position="427"/>
    </location>
</feature>
<dbReference type="EMBL" id="PKSM01000026">
    <property type="protein sequence ID" value="POW20967.1"/>
    <property type="molecule type" value="Genomic_DNA"/>
</dbReference>
<protein>
    <submittedName>
        <fullName evidence="2">Uncharacterized protein</fullName>
    </submittedName>
</protein>
<reference evidence="2 3" key="1">
    <citation type="submission" date="2017-12" db="EMBL/GenBank/DDBJ databases">
        <title>Gene loss provides genomic basis for host adaptation in cereal stripe rust fungi.</title>
        <authorList>
            <person name="Xia C."/>
        </authorList>
    </citation>
    <scope>NUCLEOTIDE SEQUENCE [LARGE SCALE GENOMIC DNA]</scope>
    <source>
        <strain evidence="2 3">93TX-2</strain>
    </source>
</reference>
<proteinExistence type="predicted"/>
<evidence type="ECO:0000313" key="3">
    <source>
        <dbReference type="Proteomes" id="UP000238274"/>
    </source>
</evidence>
<reference evidence="3" key="2">
    <citation type="journal article" date="2018" name="BMC Genomics">
        <title>Genomic insights into host adaptation between the wheat stripe rust pathogen (Puccinia striiformis f. sp. tritici) and the barley stripe rust pathogen (Puccinia striiformis f. sp. hordei).</title>
        <authorList>
            <person name="Xia C."/>
            <person name="Wang M."/>
            <person name="Yin C."/>
            <person name="Cornejo O.E."/>
            <person name="Hulbert S.H."/>
            <person name="Chen X."/>
        </authorList>
    </citation>
    <scope>NUCLEOTIDE SEQUENCE [LARGE SCALE GENOMIC DNA]</scope>
    <source>
        <strain evidence="3">93TX-2</strain>
    </source>
</reference>
<reference evidence="3" key="3">
    <citation type="journal article" date="2018" name="Mol. Plant Microbe Interact.">
        <title>Genome sequence resources for the wheat stripe rust pathogen (Puccinia striiformis f. sp. tritici) and the barley stripe rust pathogen (Puccinia striiformis f. sp. hordei).</title>
        <authorList>
            <person name="Xia C."/>
            <person name="Wang M."/>
            <person name="Yin C."/>
            <person name="Cornejo O.E."/>
            <person name="Hulbert S.H."/>
            <person name="Chen X."/>
        </authorList>
    </citation>
    <scope>NUCLEOTIDE SEQUENCE [LARGE SCALE GENOMIC DNA]</scope>
    <source>
        <strain evidence="3">93TX-2</strain>
    </source>
</reference>
<organism evidence="2 3">
    <name type="scientific">Puccinia striiformis</name>
    <dbReference type="NCBI Taxonomy" id="27350"/>
    <lineage>
        <taxon>Eukaryota</taxon>
        <taxon>Fungi</taxon>
        <taxon>Dikarya</taxon>
        <taxon>Basidiomycota</taxon>
        <taxon>Pucciniomycotina</taxon>
        <taxon>Pucciniomycetes</taxon>
        <taxon>Pucciniales</taxon>
        <taxon>Pucciniaceae</taxon>
        <taxon>Puccinia</taxon>
    </lineage>
</organism>